<evidence type="ECO:0000256" key="1">
    <source>
        <dbReference type="ARBA" id="ARBA00007457"/>
    </source>
</evidence>
<evidence type="ECO:0000313" key="6">
    <source>
        <dbReference type="Proteomes" id="UP000278807"/>
    </source>
</evidence>
<evidence type="ECO:0000256" key="2">
    <source>
        <dbReference type="ARBA" id="ARBA00022700"/>
    </source>
</evidence>
<feature type="transmembrane region" description="Helical" evidence="4">
    <location>
        <begin position="465"/>
        <end position="490"/>
    </location>
</feature>
<dbReference type="OrthoDB" id="6271499at2759"/>
<keyword evidence="4" id="KW-0472">Membrane</keyword>
<accession>A0A0R3TGA4</accession>
<dbReference type="AlphaFoldDB" id="A0A0R3TGA4"/>
<feature type="compositionally biased region" description="Basic and acidic residues" evidence="3">
    <location>
        <begin position="244"/>
        <end position="255"/>
    </location>
</feature>
<protein>
    <submittedName>
        <fullName evidence="5 7">Uncharacterized protein</fullName>
    </submittedName>
</protein>
<organism evidence="7">
    <name type="scientific">Rodentolepis nana</name>
    <name type="common">Dwarf tapeworm</name>
    <name type="synonym">Hymenolepis nana</name>
    <dbReference type="NCBI Taxonomy" id="102285"/>
    <lineage>
        <taxon>Eukaryota</taxon>
        <taxon>Metazoa</taxon>
        <taxon>Spiralia</taxon>
        <taxon>Lophotrochozoa</taxon>
        <taxon>Platyhelminthes</taxon>
        <taxon>Cestoda</taxon>
        <taxon>Eucestoda</taxon>
        <taxon>Cyclophyllidea</taxon>
        <taxon>Hymenolepididae</taxon>
        <taxon>Rodentolepis</taxon>
    </lineage>
</organism>
<keyword evidence="4" id="KW-1133">Transmembrane helix</keyword>
<reference evidence="7" key="1">
    <citation type="submission" date="2017-02" db="UniProtKB">
        <authorList>
            <consortium name="WormBaseParasite"/>
        </authorList>
    </citation>
    <scope>IDENTIFICATION</scope>
</reference>
<evidence type="ECO:0000313" key="7">
    <source>
        <dbReference type="WBParaSite" id="HNAJ_0000609501-mRNA-1"/>
    </source>
</evidence>
<evidence type="ECO:0000313" key="5">
    <source>
        <dbReference type="EMBL" id="VDO01953.1"/>
    </source>
</evidence>
<feature type="transmembrane region" description="Helical" evidence="4">
    <location>
        <begin position="54"/>
        <end position="77"/>
    </location>
</feature>
<dbReference type="EMBL" id="UZAE01006032">
    <property type="protein sequence ID" value="VDO01953.1"/>
    <property type="molecule type" value="Genomic_DNA"/>
</dbReference>
<gene>
    <name evidence="5" type="ORF">HNAJ_LOCUS6093</name>
</gene>
<feature type="region of interest" description="Disordered" evidence="3">
    <location>
        <begin position="291"/>
        <end position="319"/>
    </location>
</feature>
<keyword evidence="2" id="KW-0734">Signal transduction inhibitor</keyword>
<comment type="similarity">
    <text evidence="1">Belongs to the RGS7BP/RGS9BP family.</text>
</comment>
<keyword evidence="6" id="KW-1185">Reference proteome</keyword>
<sequence>MSNLDPENPQEAVETNRDEEEVQLRVLPDDQIVRSNSFWRRGLTSKLSSAPPPIIIHGWILSFSHYIALYSTLISRLGTRCDCRKLRAKSEEVRRRNMYYARKCQEVLLPIVESVKVSLLRPPSASRNIYSSYRRGSRKSNLEDYYHLFFLHCTCLEFFISQLLRTAQLFQCFSLNIGSPLTSSFVAPPHNFIYSGLAEVEKPMKKKSQPRNGRNRDDQNTFANDSLSGIELDLASRTSCGQSGEHDNYSNDHKPNSSSMSAAIQEPQPSSSSRRNKTFSLFYHKNVPTCTPQSGSKLRSLKKFSPPPSSSSYGEQKKRIAETDSECFEKLMDDIQALHGMIGEIEATVPIHPFRRRRKQSSHNNTNPDDTYGDFEYFNEMDEDLDNQSDEEEIRVVQEIQRIPFHSQFWFTNSKLLRLRRLWQNVRLMKTMRKKRMGRGSPGYEEKTRDDDQTILNKRIRRRQYICLSCIVAISIGLFGSALGSCIYLLA</sequence>
<evidence type="ECO:0000256" key="4">
    <source>
        <dbReference type="SAM" id="Phobius"/>
    </source>
</evidence>
<keyword evidence="4" id="KW-0812">Transmembrane</keyword>
<dbReference type="GO" id="GO:0009968">
    <property type="term" value="P:negative regulation of signal transduction"/>
    <property type="evidence" value="ECO:0007669"/>
    <property type="project" value="UniProtKB-KW"/>
</dbReference>
<dbReference type="PANTHER" id="PTHR21029">
    <property type="entry name" value="R-SEVEN BINDING PROTEIN (R7BP) HOMOLOG"/>
    <property type="match status" value="1"/>
</dbReference>
<dbReference type="WBParaSite" id="HNAJ_0000609501-mRNA-1">
    <property type="protein sequence ID" value="HNAJ_0000609501-mRNA-1"/>
    <property type="gene ID" value="HNAJ_0000609501"/>
</dbReference>
<feature type="compositionally biased region" description="Polar residues" evidence="3">
    <location>
        <begin position="256"/>
        <end position="273"/>
    </location>
</feature>
<name>A0A0R3TGA4_RODNA</name>
<reference evidence="5 6" key="2">
    <citation type="submission" date="2018-11" db="EMBL/GenBank/DDBJ databases">
        <authorList>
            <consortium name="Pathogen Informatics"/>
        </authorList>
    </citation>
    <scope>NUCLEOTIDE SEQUENCE [LARGE SCALE GENOMIC DNA]</scope>
</reference>
<feature type="region of interest" description="Disordered" evidence="3">
    <location>
        <begin position="239"/>
        <end position="275"/>
    </location>
</feature>
<feature type="region of interest" description="Disordered" evidence="3">
    <location>
        <begin position="203"/>
        <end position="224"/>
    </location>
</feature>
<proteinExistence type="inferred from homology"/>
<dbReference type="InterPro" id="IPR026512">
    <property type="entry name" value="RGS7BP/RGS9BP"/>
</dbReference>
<feature type="region of interest" description="Disordered" evidence="3">
    <location>
        <begin position="1"/>
        <end position="20"/>
    </location>
</feature>
<dbReference type="Proteomes" id="UP000278807">
    <property type="component" value="Unassembled WGS sequence"/>
</dbReference>
<evidence type="ECO:0000256" key="3">
    <source>
        <dbReference type="SAM" id="MobiDB-lite"/>
    </source>
</evidence>